<proteinExistence type="predicted"/>
<keyword evidence="3" id="KW-1185">Reference proteome</keyword>
<feature type="signal peptide" evidence="1">
    <location>
        <begin position="1"/>
        <end position="20"/>
    </location>
</feature>
<reference evidence="2 3" key="2">
    <citation type="submission" date="2021-08" db="EMBL/GenBank/DDBJ databases">
        <title>Massilia sp. R798.</title>
        <authorList>
            <person name="Baek J.H."/>
            <person name="Jung H.S."/>
            <person name="Kim K.R."/>
            <person name="Jeon C.O."/>
        </authorList>
    </citation>
    <scope>NUCLEOTIDE SEQUENCE [LARGE SCALE GENOMIC DNA]</scope>
    <source>
        <strain evidence="2 3">R798</strain>
    </source>
</reference>
<organism evidence="2 3">
    <name type="scientific">Massilia soli</name>
    <dbReference type="NCBI Taxonomy" id="2792854"/>
    <lineage>
        <taxon>Bacteria</taxon>
        <taxon>Pseudomonadati</taxon>
        <taxon>Pseudomonadota</taxon>
        <taxon>Betaproteobacteria</taxon>
        <taxon>Burkholderiales</taxon>
        <taxon>Oxalobacteraceae</taxon>
        <taxon>Telluria group</taxon>
        <taxon>Massilia</taxon>
    </lineage>
</organism>
<dbReference type="EMBL" id="JAFBIL020000004">
    <property type="protein sequence ID" value="MBZ2207888.1"/>
    <property type="molecule type" value="Genomic_DNA"/>
</dbReference>
<dbReference type="RefSeq" id="WP_223468372.1">
    <property type="nucleotide sequence ID" value="NZ_JAFBIL020000004.1"/>
</dbReference>
<protein>
    <submittedName>
        <fullName evidence="2">YfiR family protein</fullName>
    </submittedName>
</protein>
<reference evidence="2 3" key="1">
    <citation type="submission" date="2021-01" db="EMBL/GenBank/DDBJ databases">
        <authorList>
            <person name="Ruan W."/>
            <person name="Khan S.A."/>
            <person name="Jeon C.O."/>
        </authorList>
    </citation>
    <scope>NUCLEOTIDE SEQUENCE [LARGE SCALE GENOMIC DNA]</scope>
    <source>
        <strain evidence="2 3">R798</strain>
    </source>
</reference>
<dbReference type="Pfam" id="PF13689">
    <property type="entry name" value="DUF4154"/>
    <property type="match status" value="1"/>
</dbReference>
<dbReference type="Proteomes" id="UP000809349">
    <property type="component" value="Unassembled WGS sequence"/>
</dbReference>
<evidence type="ECO:0000256" key="1">
    <source>
        <dbReference type="SAM" id="SignalP"/>
    </source>
</evidence>
<feature type="chain" id="PRO_5047054710" evidence="1">
    <location>
        <begin position="21"/>
        <end position="182"/>
    </location>
</feature>
<evidence type="ECO:0000313" key="3">
    <source>
        <dbReference type="Proteomes" id="UP000809349"/>
    </source>
</evidence>
<gene>
    <name evidence="2" type="ORF">I4X03_011510</name>
</gene>
<sequence length="182" mass="19222">MAALRRAVAGWLALCLLATAGVAASREPLETEVKAAYLYKFASFIEWPEGSFSHANSQLQIGVAGNDALAGELARIVGGRTVNGHAVAIRKIRRGQSTAGLHILFVGAHDPTSIHDYLLAARGQPVLTVTDADEALALGSMVNFVVAGERLRFEVALDHVAPSRLRISARMLAAALRVEGAS</sequence>
<evidence type="ECO:0000313" key="2">
    <source>
        <dbReference type="EMBL" id="MBZ2207888.1"/>
    </source>
</evidence>
<name>A0ABS7SQG2_9BURK</name>
<accession>A0ABS7SQG2</accession>
<comment type="caution">
    <text evidence="2">The sequence shown here is derived from an EMBL/GenBank/DDBJ whole genome shotgun (WGS) entry which is preliminary data.</text>
</comment>
<dbReference type="InterPro" id="IPR025293">
    <property type="entry name" value="YfiR/HmsC-like"/>
</dbReference>
<keyword evidence="1" id="KW-0732">Signal</keyword>